<feature type="compositionally biased region" description="Acidic residues" evidence="3">
    <location>
        <begin position="110"/>
        <end position="121"/>
    </location>
</feature>
<feature type="region of interest" description="Disordered" evidence="3">
    <location>
        <begin position="110"/>
        <end position="129"/>
    </location>
</feature>
<dbReference type="SUPFAM" id="SSF57889">
    <property type="entry name" value="Cysteine-rich domain"/>
    <property type="match status" value="1"/>
</dbReference>
<dbReference type="SUPFAM" id="SSF54236">
    <property type="entry name" value="Ubiquitin-like"/>
    <property type="match status" value="1"/>
</dbReference>
<keyword evidence="1" id="KW-0479">Metal-binding</keyword>
<dbReference type="GO" id="GO:0046872">
    <property type="term" value="F:metal ion binding"/>
    <property type="evidence" value="ECO:0007669"/>
    <property type="project" value="UniProtKB-KW"/>
</dbReference>
<dbReference type="InterPro" id="IPR003116">
    <property type="entry name" value="RBD_dom"/>
</dbReference>
<dbReference type="Gene3D" id="3.10.20.90">
    <property type="entry name" value="Phosphatidylinositol 3-kinase Catalytic Subunit, Chain A, domain 1"/>
    <property type="match status" value="1"/>
</dbReference>
<dbReference type="SMART" id="SM00455">
    <property type="entry name" value="RBD"/>
    <property type="match status" value="1"/>
</dbReference>
<evidence type="ECO:0000256" key="2">
    <source>
        <dbReference type="ARBA" id="ARBA00022833"/>
    </source>
</evidence>
<feature type="region of interest" description="Disordered" evidence="3">
    <location>
        <begin position="639"/>
        <end position="680"/>
    </location>
</feature>
<sequence length="680" mass="74513">MAAFAAYAQQETENSDYFPANVSSDEGGIEMHSTDGDLDMETPEEELRNLDGIIDLTTANLHSLNAKFASYDRPPPLYLKEYEELTSKLHEYTKRRQELMDELTMCDVGGDDDGDGTDGDYDSGGGEAPKIVNGRNFGENGFALASSSESDSIPRSPMRQVIRIQLPDQQHTKIRVTPGQTLKDACLKALRYRKIKPESCFVWGINANQQRVPMSWDIDVSRLDGQDVLVEEMSDTVPVLGKRTKMSHNFEAKTILQFSPCYCCGERMMFSRGIHCRSCRIYFHPGCFSMVPINCESKQTVCHDPTQSSNNVIAYLISNQDVTQTRLTTQIVRPAHPSSSGGGRRNGPSRGGPTRGGVGGALPQSPPLGQRERSTSEPTVCFQSINAVDASAFLSQFGAAAATSTAPSPVWVPVPRGSTLPKVSAAKPPRPRNTRPPPYPKPKPLHNSDGARTEARTEVPPSWQTCPQKESTPSPPFKMSTLLRGLLLSPHRTRHDTRLSKGMGLAAGAMQSGSPLGSKQHGERLHGPTSGSTAPTSRSATASPTNTLKGTRPRSRSSDDTSKKILWMVGIGTLKLDLCRLNKGTPRKIQQLIDQCIAYKRAARPKIEEVCTALNSMNGQIPKYQRTHSDPTLNHTREYAEEQASSGEGHGAPMTRRWERNDSLSRHSPPPLPMPENVVV</sequence>
<feature type="compositionally biased region" description="Basic and acidic residues" evidence="3">
    <location>
        <begin position="656"/>
        <end position="665"/>
    </location>
</feature>
<dbReference type="InterPro" id="IPR029071">
    <property type="entry name" value="Ubiquitin-like_domsf"/>
</dbReference>
<dbReference type="EMBL" id="OB660666">
    <property type="protein sequence ID" value="CAD7225803.1"/>
    <property type="molecule type" value="Genomic_DNA"/>
</dbReference>
<dbReference type="AlphaFoldDB" id="A0A7R8W8M6"/>
<feature type="region of interest" description="Disordered" evidence="3">
    <location>
        <begin position="507"/>
        <end position="561"/>
    </location>
</feature>
<dbReference type="PROSITE" id="PS00479">
    <property type="entry name" value="ZF_DAG_PE_1"/>
    <property type="match status" value="1"/>
</dbReference>
<dbReference type="Gene3D" id="3.30.60.20">
    <property type="match status" value="1"/>
</dbReference>
<gene>
    <name evidence="4" type="ORF">CTOB1V02_LOCUS3735</name>
</gene>
<reference evidence="4" key="1">
    <citation type="submission" date="2020-11" db="EMBL/GenBank/DDBJ databases">
        <authorList>
            <person name="Tran Van P."/>
        </authorList>
    </citation>
    <scope>NUCLEOTIDE SEQUENCE</scope>
</reference>
<evidence type="ECO:0000256" key="1">
    <source>
        <dbReference type="ARBA" id="ARBA00022723"/>
    </source>
</evidence>
<feature type="compositionally biased region" description="Gly residues" evidence="3">
    <location>
        <begin position="340"/>
        <end position="360"/>
    </location>
</feature>
<proteinExistence type="predicted"/>
<feature type="region of interest" description="Disordered" evidence="3">
    <location>
        <begin position="330"/>
        <end position="378"/>
    </location>
</feature>
<accession>A0A7R8W8M6</accession>
<dbReference type="Pfam" id="PF02196">
    <property type="entry name" value="RBD"/>
    <property type="match status" value="1"/>
</dbReference>
<feature type="compositionally biased region" description="Low complexity" evidence="3">
    <location>
        <begin position="527"/>
        <end position="545"/>
    </location>
</feature>
<dbReference type="OrthoDB" id="774951at2759"/>
<organism evidence="4">
    <name type="scientific">Cyprideis torosa</name>
    <dbReference type="NCBI Taxonomy" id="163714"/>
    <lineage>
        <taxon>Eukaryota</taxon>
        <taxon>Metazoa</taxon>
        <taxon>Ecdysozoa</taxon>
        <taxon>Arthropoda</taxon>
        <taxon>Crustacea</taxon>
        <taxon>Oligostraca</taxon>
        <taxon>Ostracoda</taxon>
        <taxon>Podocopa</taxon>
        <taxon>Podocopida</taxon>
        <taxon>Cytherocopina</taxon>
        <taxon>Cytheroidea</taxon>
        <taxon>Cytherideidae</taxon>
        <taxon>Cyprideis</taxon>
    </lineage>
</organism>
<evidence type="ECO:0000313" key="4">
    <source>
        <dbReference type="EMBL" id="CAD7225803.1"/>
    </source>
</evidence>
<feature type="region of interest" description="Disordered" evidence="3">
    <location>
        <begin position="1"/>
        <end position="27"/>
    </location>
</feature>
<dbReference type="InterPro" id="IPR002219">
    <property type="entry name" value="PKC_DAG/PE"/>
</dbReference>
<keyword evidence="2" id="KW-0862">Zinc</keyword>
<protein>
    <submittedName>
        <fullName evidence="4">Uncharacterized protein</fullName>
    </submittedName>
</protein>
<dbReference type="PROSITE" id="PS50081">
    <property type="entry name" value="ZF_DAG_PE_2"/>
    <property type="match status" value="1"/>
</dbReference>
<dbReference type="Pfam" id="PF00130">
    <property type="entry name" value="C1_1"/>
    <property type="match status" value="1"/>
</dbReference>
<dbReference type="InterPro" id="IPR046349">
    <property type="entry name" value="C1-like_sf"/>
</dbReference>
<dbReference type="GO" id="GO:0007165">
    <property type="term" value="P:signal transduction"/>
    <property type="evidence" value="ECO:0007669"/>
    <property type="project" value="InterPro"/>
</dbReference>
<feature type="compositionally biased region" description="Polar residues" evidence="3">
    <location>
        <begin position="462"/>
        <end position="472"/>
    </location>
</feature>
<name>A0A7R8W8M6_9CRUS</name>
<evidence type="ECO:0000256" key="3">
    <source>
        <dbReference type="SAM" id="MobiDB-lite"/>
    </source>
</evidence>
<dbReference type="SMART" id="SM00109">
    <property type="entry name" value="C1"/>
    <property type="match status" value="1"/>
</dbReference>
<dbReference type="PROSITE" id="PS50898">
    <property type="entry name" value="RBD"/>
    <property type="match status" value="1"/>
</dbReference>
<feature type="region of interest" description="Disordered" evidence="3">
    <location>
        <begin position="419"/>
        <end position="479"/>
    </location>
</feature>